<protein>
    <submittedName>
        <fullName evidence="1">Uncharacterized protein</fullName>
    </submittedName>
</protein>
<dbReference type="GeneID" id="80909279"/>
<name>A0A9W8XP39_9PLEO</name>
<accession>A0A9W8XP39</accession>
<gene>
    <name evidence="1" type="ORF">N0V89_005749</name>
</gene>
<keyword evidence="2" id="KW-1185">Reference proteome</keyword>
<dbReference type="AlphaFoldDB" id="A0A9W8XP39"/>
<dbReference type="Proteomes" id="UP001140513">
    <property type="component" value="Unassembled WGS sequence"/>
</dbReference>
<organism evidence="1 2">
    <name type="scientific">Didymosphaeria variabile</name>
    <dbReference type="NCBI Taxonomy" id="1932322"/>
    <lineage>
        <taxon>Eukaryota</taxon>
        <taxon>Fungi</taxon>
        <taxon>Dikarya</taxon>
        <taxon>Ascomycota</taxon>
        <taxon>Pezizomycotina</taxon>
        <taxon>Dothideomycetes</taxon>
        <taxon>Pleosporomycetidae</taxon>
        <taxon>Pleosporales</taxon>
        <taxon>Massarineae</taxon>
        <taxon>Didymosphaeriaceae</taxon>
        <taxon>Didymosphaeria</taxon>
    </lineage>
</organism>
<dbReference type="RefSeq" id="XP_056071791.1">
    <property type="nucleotide sequence ID" value="XM_056214524.1"/>
</dbReference>
<evidence type="ECO:0000313" key="1">
    <source>
        <dbReference type="EMBL" id="KAJ4354017.1"/>
    </source>
</evidence>
<dbReference type="EMBL" id="JAPEUX010000004">
    <property type="protein sequence ID" value="KAJ4354017.1"/>
    <property type="molecule type" value="Genomic_DNA"/>
</dbReference>
<sequence>MSTLTGAVVDPTNIERSTYGLAEASLLRPRGKGDVIEIYLRKGLKGQYYHYTAANTDDRVCRTVLRLVGEHFLSVRQKRPDGHGHVRCHYFAEPDCGNSFGELTKVDLWEQPDLEKEPRTVGNDVVGNWKDTIGSVQCFWIRERDIGKQGTGKAGTFLEPINAQEGVPETSNEPALSNRTPIEKELEIRGPSTHDNDRLTEVYNDAQYRGSPIAWATQRDAEREYCIPVKYPDDNCNSHFNPKGEFQAFYLQRDESIYNFWKPVKSMKCNYADPGGRRGN</sequence>
<comment type="caution">
    <text evidence="1">The sequence shown here is derived from an EMBL/GenBank/DDBJ whole genome shotgun (WGS) entry which is preliminary data.</text>
</comment>
<evidence type="ECO:0000313" key="2">
    <source>
        <dbReference type="Proteomes" id="UP001140513"/>
    </source>
</evidence>
<reference evidence="1" key="1">
    <citation type="submission" date="2022-10" db="EMBL/GenBank/DDBJ databases">
        <title>Tapping the CABI collections for fungal endophytes: first genome assemblies for Collariella, Neodidymelliopsis, Ascochyta clinopodiicola, Didymella pomorum, Didymosphaeria variabile, Neocosmospora piperis and Neocucurbitaria cava.</title>
        <authorList>
            <person name="Hill R."/>
        </authorList>
    </citation>
    <scope>NUCLEOTIDE SEQUENCE</scope>
    <source>
        <strain evidence="1">IMI 356815</strain>
    </source>
</reference>
<proteinExistence type="predicted"/>
<dbReference type="OrthoDB" id="3783126at2759"/>